<dbReference type="InterPro" id="IPR057165">
    <property type="entry name" value="DUF7843"/>
</dbReference>
<dbReference type="Proteomes" id="UP000307217">
    <property type="component" value="Unassembled WGS sequence"/>
</dbReference>
<dbReference type="OrthoDB" id="9759948at2"/>
<sequence length="601" mass="68957">MNFTHLFTAIFFLLLSITTKAYDLDALSHHEQWLRLLHYNTESDTFYIKSDGFYFSAGDVSACRELSLTIHNLSRNPNLQCKFPARTRWLKSQGIKLPKKPICNKFETWKKAESVDSVSLVFASGYMSNPASLYGHMLLKFNKSNTYGTHLLDHSINYGALVPEQENGVSYIVKGIFGGYSAGFSDQLFYTHHHNYASTELRDLWEYELSLSESETKFLLEHVWELIEQRFDYYFIDENCAYHIAKVIEVVTGKTLTHNLTPWVIPSTIFKKLSSARYQNHPLVREIKYTPSKSSEFHRSYTLLSEPLKELVGQLYTQPALFEDDKYELLTIEQKKHVLETLMSFVQLKITEQEGIEFHQSLKKKLINYRFKLPIGLTTPSNSIKPNVSAPHTAQNASKLSAGVLSSHDINAATLGFRLTYFDALNPDTARVKFSNLEMIDIELEVNNKSQLKVRKLDIIDLESFNPSYAETLPDGNWAWQLNVGFQRSYLDCHSCYFGGLSTGGGYSKRVKTSSIIYALANVEIGKNEHNWRVIPGIELGILSRVSDKLAFRSSVKSDFNSDPILNFEASFQLNDNNDLRLIFKQQNHNEVQLVFNYYWG</sequence>
<dbReference type="AlphaFoldDB" id="A0A5S3V7J6"/>
<proteinExistence type="predicted"/>
<name>A0A5S3V7J6_9GAMM</name>
<dbReference type="Pfam" id="PF25222">
    <property type="entry name" value="DUF7840"/>
    <property type="match status" value="1"/>
</dbReference>
<organism evidence="4 5">
    <name type="scientific">Pseudoalteromonas aurantia</name>
    <dbReference type="NCBI Taxonomy" id="43654"/>
    <lineage>
        <taxon>Bacteria</taxon>
        <taxon>Pseudomonadati</taxon>
        <taxon>Pseudomonadota</taxon>
        <taxon>Gammaproteobacteria</taxon>
        <taxon>Alteromonadales</taxon>
        <taxon>Pseudoalteromonadaceae</taxon>
        <taxon>Pseudoalteromonas</taxon>
    </lineage>
</organism>
<comment type="caution">
    <text evidence="4">The sequence shown here is derived from an EMBL/GenBank/DDBJ whole genome shotgun (WGS) entry which is preliminary data.</text>
</comment>
<evidence type="ECO:0000313" key="4">
    <source>
        <dbReference type="EMBL" id="TMO67644.1"/>
    </source>
</evidence>
<evidence type="ECO:0000259" key="3">
    <source>
        <dbReference type="Pfam" id="PF25225"/>
    </source>
</evidence>
<evidence type="ECO:0000259" key="2">
    <source>
        <dbReference type="Pfam" id="PF25222"/>
    </source>
</evidence>
<feature type="domain" description="DUF7840" evidence="2">
    <location>
        <begin position="390"/>
        <end position="599"/>
    </location>
</feature>
<reference evidence="5" key="2">
    <citation type="submission" date="2019-06" db="EMBL/GenBank/DDBJ databases">
        <title>Co-occurence of chitin degradation, pigmentation and bioactivity in marine Pseudoalteromonas.</title>
        <authorList>
            <person name="Sonnenschein E.C."/>
            <person name="Bech P.K."/>
        </authorList>
    </citation>
    <scope>NUCLEOTIDE SEQUENCE [LARGE SCALE GENOMIC DNA]</scope>
    <source>
        <strain evidence="5">S3790</strain>
    </source>
</reference>
<reference evidence="4 5" key="1">
    <citation type="submission" date="2018-01" db="EMBL/GenBank/DDBJ databases">
        <authorList>
            <person name="Paulsen S."/>
            <person name="Gram L.K."/>
        </authorList>
    </citation>
    <scope>NUCLEOTIDE SEQUENCE [LARGE SCALE GENOMIC DNA]</scope>
    <source>
        <strain evidence="4 5">S3790</strain>
    </source>
</reference>
<dbReference type="Pfam" id="PF25225">
    <property type="entry name" value="DUF7843"/>
    <property type="match status" value="1"/>
</dbReference>
<gene>
    <name evidence="4" type="ORF">CWC19_12945</name>
</gene>
<evidence type="ECO:0000259" key="1">
    <source>
        <dbReference type="Pfam" id="PF13387"/>
    </source>
</evidence>
<dbReference type="InterPro" id="IPR025178">
    <property type="entry name" value="Lnb_N"/>
</dbReference>
<dbReference type="Pfam" id="PF13387">
    <property type="entry name" value="Lnb_N"/>
    <property type="match status" value="1"/>
</dbReference>
<evidence type="ECO:0000313" key="5">
    <source>
        <dbReference type="Proteomes" id="UP000307217"/>
    </source>
</evidence>
<feature type="domain" description="DUF7843" evidence="3">
    <location>
        <begin position="26"/>
        <end position="93"/>
    </location>
</feature>
<accession>A0A5S3V7J6</accession>
<dbReference type="InterPro" id="IPR057162">
    <property type="entry name" value="DUF7840"/>
</dbReference>
<protein>
    <submittedName>
        <fullName evidence="4">Uncharacterized protein</fullName>
    </submittedName>
</protein>
<dbReference type="EMBL" id="PNBX01000053">
    <property type="protein sequence ID" value="TMO67644.1"/>
    <property type="molecule type" value="Genomic_DNA"/>
</dbReference>
<feature type="domain" description="Lnb N-terminal periplasmic" evidence="1">
    <location>
        <begin position="106"/>
        <end position="266"/>
    </location>
</feature>